<evidence type="ECO:0000256" key="2">
    <source>
        <dbReference type="SAM" id="SignalP"/>
    </source>
</evidence>
<feature type="signal peptide" evidence="2">
    <location>
        <begin position="1"/>
        <end position="18"/>
    </location>
</feature>
<keyword evidence="2" id="KW-0732">Signal</keyword>
<evidence type="ECO:0000313" key="4">
    <source>
        <dbReference type="Proteomes" id="UP000678393"/>
    </source>
</evidence>
<proteinExistence type="predicted"/>
<reference evidence="3" key="1">
    <citation type="submission" date="2021-04" db="EMBL/GenBank/DDBJ databases">
        <authorList>
            <consortium name="Molecular Ecology Group"/>
        </authorList>
    </citation>
    <scope>NUCLEOTIDE SEQUENCE</scope>
</reference>
<feature type="non-terminal residue" evidence="3">
    <location>
        <position position="1"/>
    </location>
</feature>
<feature type="compositionally biased region" description="Polar residues" evidence="1">
    <location>
        <begin position="75"/>
        <end position="89"/>
    </location>
</feature>
<accession>A0A8S3Z430</accession>
<name>A0A8S3Z430_9EUPU</name>
<organism evidence="3 4">
    <name type="scientific">Candidula unifasciata</name>
    <dbReference type="NCBI Taxonomy" id="100452"/>
    <lineage>
        <taxon>Eukaryota</taxon>
        <taxon>Metazoa</taxon>
        <taxon>Spiralia</taxon>
        <taxon>Lophotrochozoa</taxon>
        <taxon>Mollusca</taxon>
        <taxon>Gastropoda</taxon>
        <taxon>Heterobranchia</taxon>
        <taxon>Euthyneura</taxon>
        <taxon>Panpulmonata</taxon>
        <taxon>Eupulmonata</taxon>
        <taxon>Stylommatophora</taxon>
        <taxon>Helicina</taxon>
        <taxon>Helicoidea</taxon>
        <taxon>Geomitridae</taxon>
        <taxon>Candidula</taxon>
    </lineage>
</organism>
<evidence type="ECO:0000256" key="1">
    <source>
        <dbReference type="SAM" id="MobiDB-lite"/>
    </source>
</evidence>
<keyword evidence="4" id="KW-1185">Reference proteome</keyword>
<gene>
    <name evidence="3" type="ORF">CUNI_LOCUS8626</name>
</gene>
<dbReference type="Proteomes" id="UP000678393">
    <property type="component" value="Unassembled WGS sequence"/>
</dbReference>
<feature type="chain" id="PRO_5035828016" description="Secreted protein" evidence="2">
    <location>
        <begin position="19"/>
        <end position="109"/>
    </location>
</feature>
<dbReference type="EMBL" id="CAJHNH020001437">
    <property type="protein sequence ID" value="CAG5123068.1"/>
    <property type="molecule type" value="Genomic_DNA"/>
</dbReference>
<evidence type="ECO:0000313" key="3">
    <source>
        <dbReference type="EMBL" id="CAG5123068.1"/>
    </source>
</evidence>
<comment type="caution">
    <text evidence="3">The sequence shown here is derived from an EMBL/GenBank/DDBJ whole genome shotgun (WGS) entry which is preliminary data.</text>
</comment>
<evidence type="ECO:0008006" key="5">
    <source>
        <dbReference type="Google" id="ProtNLM"/>
    </source>
</evidence>
<protein>
    <recommendedName>
        <fullName evidence="5">Secreted protein</fullName>
    </recommendedName>
</protein>
<dbReference type="AlphaFoldDB" id="A0A8S3Z430"/>
<feature type="region of interest" description="Disordered" evidence="1">
    <location>
        <begin position="54"/>
        <end position="96"/>
    </location>
</feature>
<sequence>MWALVVVLLVFCIGAGHSSRVITSARDRYQRPHGLDQLHYMLASQADYQQLTAQSTNGRPGLTSPANGRPGHAPRTTTRQPLVTNVTQETSDEQPVADIRDFPYVASVQ</sequence>